<feature type="chain" id="PRO_5041366720" evidence="3">
    <location>
        <begin position="19"/>
        <end position="554"/>
    </location>
</feature>
<feature type="compositionally biased region" description="Low complexity" evidence="1">
    <location>
        <begin position="459"/>
        <end position="473"/>
    </location>
</feature>
<dbReference type="EMBL" id="JAKWFO010000005">
    <property type="protein sequence ID" value="KAI9636365.1"/>
    <property type="molecule type" value="Genomic_DNA"/>
</dbReference>
<gene>
    <name evidence="4" type="ORF">MKK02DRAFT_45072</name>
</gene>
<evidence type="ECO:0000256" key="3">
    <source>
        <dbReference type="SAM" id="SignalP"/>
    </source>
</evidence>
<keyword evidence="3" id="KW-0732">Signal</keyword>
<keyword evidence="2" id="KW-0472">Membrane</keyword>
<feature type="compositionally biased region" description="Low complexity" evidence="1">
    <location>
        <begin position="332"/>
        <end position="352"/>
    </location>
</feature>
<evidence type="ECO:0000313" key="5">
    <source>
        <dbReference type="Proteomes" id="UP001164286"/>
    </source>
</evidence>
<dbReference type="AlphaFoldDB" id="A0AA38HA21"/>
<dbReference type="Proteomes" id="UP001164286">
    <property type="component" value="Unassembled WGS sequence"/>
</dbReference>
<feature type="compositionally biased region" description="Basic and acidic residues" evidence="1">
    <location>
        <begin position="399"/>
        <end position="409"/>
    </location>
</feature>
<evidence type="ECO:0000256" key="1">
    <source>
        <dbReference type="SAM" id="MobiDB-lite"/>
    </source>
</evidence>
<feature type="compositionally biased region" description="Low complexity" evidence="1">
    <location>
        <begin position="529"/>
        <end position="538"/>
    </location>
</feature>
<name>A0AA38HA21_9TREE</name>
<proteinExistence type="predicted"/>
<reference evidence="4" key="1">
    <citation type="journal article" date="2022" name="G3 (Bethesda)">
        <title>High quality genome of the basidiomycete yeast Dioszegia hungarica PDD-24b-2 isolated from cloud water.</title>
        <authorList>
            <person name="Jarrige D."/>
            <person name="Haridas S."/>
            <person name="Bleykasten-Grosshans C."/>
            <person name="Joly M."/>
            <person name="Nadalig T."/>
            <person name="Sancelme M."/>
            <person name="Vuilleumier S."/>
            <person name="Grigoriev I.V."/>
            <person name="Amato P."/>
            <person name="Bringel F."/>
        </authorList>
    </citation>
    <scope>NUCLEOTIDE SEQUENCE</scope>
    <source>
        <strain evidence="4">PDD-24b-2</strain>
    </source>
</reference>
<dbReference type="PANTHER" id="PTHR16861">
    <property type="entry name" value="GLYCOPROTEIN 38"/>
    <property type="match status" value="1"/>
</dbReference>
<dbReference type="PANTHER" id="PTHR16861:SF4">
    <property type="entry name" value="SH3 DOMAIN PROTEIN (AFU_ORTHOLOGUE AFUA_1G13610)"/>
    <property type="match status" value="1"/>
</dbReference>
<keyword evidence="2" id="KW-0812">Transmembrane</keyword>
<evidence type="ECO:0000256" key="2">
    <source>
        <dbReference type="SAM" id="Phobius"/>
    </source>
</evidence>
<keyword evidence="2" id="KW-1133">Transmembrane helix</keyword>
<feature type="signal peptide" evidence="3">
    <location>
        <begin position="1"/>
        <end position="18"/>
    </location>
</feature>
<accession>A0AA38HA21</accession>
<dbReference type="GeneID" id="77732430"/>
<feature type="region of interest" description="Disordered" evidence="1">
    <location>
        <begin position="311"/>
        <end position="554"/>
    </location>
</feature>
<protein>
    <submittedName>
        <fullName evidence="4">Uncharacterized protein</fullName>
    </submittedName>
</protein>
<evidence type="ECO:0000313" key="4">
    <source>
        <dbReference type="EMBL" id="KAI9636365.1"/>
    </source>
</evidence>
<organism evidence="4 5">
    <name type="scientific">Dioszegia hungarica</name>
    <dbReference type="NCBI Taxonomy" id="4972"/>
    <lineage>
        <taxon>Eukaryota</taxon>
        <taxon>Fungi</taxon>
        <taxon>Dikarya</taxon>
        <taxon>Basidiomycota</taxon>
        <taxon>Agaricomycotina</taxon>
        <taxon>Tremellomycetes</taxon>
        <taxon>Tremellales</taxon>
        <taxon>Bulleribasidiaceae</taxon>
        <taxon>Dioszegia</taxon>
    </lineage>
</organism>
<feature type="compositionally biased region" description="Polar residues" evidence="1">
    <location>
        <begin position="367"/>
        <end position="379"/>
    </location>
</feature>
<feature type="transmembrane region" description="Helical" evidence="2">
    <location>
        <begin position="266"/>
        <end position="290"/>
    </location>
</feature>
<comment type="caution">
    <text evidence="4">The sequence shown here is derived from an EMBL/GenBank/DDBJ whole genome shotgun (WGS) entry which is preliminary data.</text>
</comment>
<feature type="compositionally biased region" description="Polar residues" evidence="1">
    <location>
        <begin position="317"/>
        <end position="327"/>
    </location>
</feature>
<feature type="compositionally biased region" description="Basic and acidic residues" evidence="1">
    <location>
        <begin position="516"/>
        <end position="528"/>
    </location>
</feature>
<keyword evidence="5" id="KW-1185">Reference proteome</keyword>
<sequence length="554" mass="55919">MLAKHLVALGFLSPLAMAQSSSSAVGAGVLPSTQVVPSATSRSASAAASSSSVSATPTYSGPPALVLPSLSTYTACASARLNWQLLNANPASYTVTFGAHNSGVDQAIPSASSSPAVPSVTTTPLALVAASTLRPITLPIAPASSASSSSATRAPVVRDLPLQHAQPVKRTRLSINQTLGTNPASFGYTIPVALPEGRYMLVASVPALGLMASTPFTVLESSDTSCLAAFAALSASLSSSASSKATASSGGAQTSGSAAGSGGAPVGAIAGGIVGGLAVLAIIGGVIFCLMRRKRRSRAAEGGGNVMRESEKAYNGASATTGRSISRPQRIPSEAAISPPSSNSSHGPSSYPFNSAMARNQAIGPSLPQSQRGSISTFDSPFGKSPIDTPRPAESAVLRGEREMEREYNDPFATPLGNPHRRSVPVTAVSPPARPESEVDPGRRASSPVPAFSGSVPFGAYPSAAGPASSNASQTPGRSPSGSEMARRPSVGGGTEAGMMRKGSTKRKPVPSLGPELRRQMDGDKRSPSGESSPAGGSVRKKQQFSLMPDMPTA</sequence>
<dbReference type="RefSeq" id="XP_052946142.1">
    <property type="nucleotide sequence ID" value="XM_053093225.1"/>
</dbReference>